<evidence type="ECO:0000259" key="8">
    <source>
        <dbReference type="PROSITE" id="PS51165"/>
    </source>
</evidence>
<evidence type="ECO:0000256" key="2">
    <source>
        <dbReference type="ARBA" id="ARBA00022552"/>
    </source>
</evidence>
<protein>
    <recommendedName>
        <fullName evidence="6">Ribosomal RNA large subunit methyltransferase K/L</fullName>
    </recommendedName>
    <domain>
        <recommendedName>
            <fullName evidence="6">23S rRNA m2G2445 methyltransferase</fullName>
            <ecNumber evidence="6">2.1.1.173</ecNumber>
        </recommendedName>
        <alternativeName>
            <fullName evidence="6">rRNA (guanine-N(2)-)-methyltransferase RlmL</fullName>
        </alternativeName>
    </domain>
    <domain>
        <recommendedName>
            <fullName evidence="6">23S rRNA m7G2069 methyltransferase</fullName>
            <ecNumber evidence="6">2.1.1.264</ecNumber>
        </recommendedName>
        <alternativeName>
            <fullName evidence="6">rRNA (guanine-N(7)-)-methyltransferase RlmK</fullName>
        </alternativeName>
    </domain>
</protein>
<dbReference type="SMART" id="SM00981">
    <property type="entry name" value="THUMP"/>
    <property type="match status" value="1"/>
</dbReference>
<gene>
    <name evidence="9" type="primary">rlmKL</name>
    <name evidence="6" type="synonym">rlmL</name>
    <name evidence="9" type="ORF">F5I99_06635</name>
</gene>
<sequence>MATEIQNSSLHTYFVTCPKGMEQLLTDELTSLGSEQVKMTVAGVSCQGDKALGYRICLWSRLASRVLLRLVETPVTTADSMYDAVQSIDWLERLRPSGTFSVDFNGRSDEIRNTHFGALKVKDAIVDQIRAATGQRPEIDKQQPELRVNVHLSRGSVSVSLDLSGESLHRRGYRAKTGEAPMKENLAAAVLVRAGWPQSDMTELFDPMCGSATLLTEAALMSLDIAPGLYRQRFGFMRWPDFDRQLWQTLQDEAQHRADQGRAATQVRLYGSDQDAQVIAAARENVRRAKLDGVIELQVCELSQVKCPQGVEKGLLVTNPPYGERLGEADQLMFLYQQLGQVLRAQFAGWRAAVLTADPMLCKVMGLKSHKDYQLFNGALESRLFLFEVYAARPESEATDLAQVQQPALSETAQMLANRLQKNLKNMRRWLKQEGIECYRLYDADIPEYAVAVDIYADQVLIQEYQAPASIDQVKAFNRLSEAIAVVALVLEKKPQQVILKQRKRQQGTEQYQRHNETGHFFEVMEHGCHLRVNLHDYLDTGLFLDHRPVRRRIQSLAAGKDFLNLFCYTATATVHAAVGGALTTTSVDMSTTYLEWARANLDLNSQSHVQHQLVREDCMKWLKRQPGPAYDLIFMDPPTFSNSKRMDGVLDVQRDHVELIEGAMRLLRPQGLLIFSNNYRRFKMDYDALSQYQIQDISALTLDPDFKRNPRIHSCFEIRKP</sequence>
<keyword evidence="1 6" id="KW-0963">Cytoplasm</keyword>
<organism evidence="9 10">
    <name type="scientific">Nitrincola iocasae</name>
    <dbReference type="NCBI Taxonomy" id="2614693"/>
    <lineage>
        <taxon>Bacteria</taxon>
        <taxon>Pseudomonadati</taxon>
        <taxon>Pseudomonadota</taxon>
        <taxon>Gammaproteobacteria</taxon>
        <taxon>Oceanospirillales</taxon>
        <taxon>Oceanospirillaceae</taxon>
        <taxon>Nitrincola</taxon>
    </lineage>
</organism>
<dbReference type="Pfam" id="PF10672">
    <property type="entry name" value="Methyltrans_SAM"/>
    <property type="match status" value="1"/>
</dbReference>
<dbReference type="InterPro" id="IPR002052">
    <property type="entry name" value="DNA_methylase_N6_adenine_CS"/>
</dbReference>
<dbReference type="Pfam" id="PF01170">
    <property type="entry name" value="UPF0020"/>
    <property type="match status" value="1"/>
</dbReference>
<dbReference type="PROSITE" id="PS00092">
    <property type="entry name" value="N6_MTASE"/>
    <property type="match status" value="1"/>
</dbReference>
<dbReference type="EC" id="2.1.1.264" evidence="6"/>
<dbReference type="GO" id="GO:0052915">
    <property type="term" value="F:23S rRNA (guanine(2445)-N(2))-methyltransferase activity"/>
    <property type="evidence" value="ECO:0007669"/>
    <property type="project" value="UniProtKB-UniRule"/>
</dbReference>
<dbReference type="PROSITE" id="PS51165">
    <property type="entry name" value="THUMP"/>
    <property type="match status" value="1"/>
</dbReference>
<evidence type="ECO:0000256" key="6">
    <source>
        <dbReference type="HAMAP-Rule" id="MF_01858"/>
    </source>
</evidence>
<evidence type="ECO:0000313" key="10">
    <source>
        <dbReference type="Proteomes" id="UP000325606"/>
    </source>
</evidence>
<dbReference type="EMBL" id="CP044222">
    <property type="protein sequence ID" value="QEW06197.1"/>
    <property type="molecule type" value="Genomic_DNA"/>
</dbReference>
<evidence type="ECO:0000313" key="9">
    <source>
        <dbReference type="EMBL" id="QEW06197.1"/>
    </source>
</evidence>
<dbReference type="Pfam" id="PF22020">
    <property type="entry name" value="RlmL_1st"/>
    <property type="match status" value="1"/>
</dbReference>
<dbReference type="HAMAP" id="MF_01858">
    <property type="entry name" value="23SrRNA_methyltr_KL"/>
    <property type="match status" value="1"/>
</dbReference>
<comment type="subcellular location">
    <subcellularLocation>
        <location evidence="6">Cytoplasm</location>
    </subcellularLocation>
</comment>
<evidence type="ECO:0000256" key="7">
    <source>
        <dbReference type="PROSITE-ProRule" id="PRU00529"/>
    </source>
</evidence>
<dbReference type="InterPro" id="IPR004114">
    <property type="entry name" value="THUMP_dom"/>
</dbReference>
<dbReference type="InterPro" id="IPR000241">
    <property type="entry name" value="RlmKL-like_Mtase"/>
</dbReference>
<evidence type="ECO:0000256" key="1">
    <source>
        <dbReference type="ARBA" id="ARBA00022490"/>
    </source>
</evidence>
<proteinExistence type="inferred from homology"/>
<dbReference type="GO" id="GO:0005737">
    <property type="term" value="C:cytoplasm"/>
    <property type="evidence" value="ECO:0007669"/>
    <property type="project" value="UniProtKB-SubCell"/>
</dbReference>
<dbReference type="AlphaFoldDB" id="A0A5J6LC83"/>
<dbReference type="NCBIfam" id="NF008748">
    <property type="entry name" value="PRK11783.1"/>
    <property type="match status" value="1"/>
</dbReference>
<dbReference type="CDD" id="cd02440">
    <property type="entry name" value="AdoMet_MTases"/>
    <property type="match status" value="1"/>
</dbReference>
<comment type="function">
    <text evidence="6">Specifically methylates the guanine in position 2445 (m2G2445) and the guanine in position 2069 (m7G2069) of 23S rRNA.</text>
</comment>
<dbReference type="Proteomes" id="UP000325606">
    <property type="component" value="Chromosome"/>
</dbReference>
<dbReference type="GO" id="GO:0070043">
    <property type="term" value="F:rRNA (guanine-N7-)-methyltransferase activity"/>
    <property type="evidence" value="ECO:0007669"/>
    <property type="project" value="UniProtKB-UniRule"/>
</dbReference>
<dbReference type="RefSeq" id="WP_151054299.1">
    <property type="nucleotide sequence ID" value="NZ_CP044222.1"/>
</dbReference>
<comment type="catalytic activity">
    <reaction evidence="6">
        <text>guanosine(2069) in 23S rRNA + S-adenosyl-L-methionine = N(2)-methylguanosine(2069) in 23S rRNA + S-adenosyl-L-homocysteine + H(+)</text>
        <dbReference type="Rhea" id="RHEA:43772"/>
        <dbReference type="Rhea" id="RHEA-COMP:10688"/>
        <dbReference type="Rhea" id="RHEA-COMP:10689"/>
        <dbReference type="ChEBI" id="CHEBI:15378"/>
        <dbReference type="ChEBI" id="CHEBI:57856"/>
        <dbReference type="ChEBI" id="CHEBI:59789"/>
        <dbReference type="ChEBI" id="CHEBI:74269"/>
        <dbReference type="ChEBI" id="CHEBI:74481"/>
        <dbReference type="EC" id="2.1.1.264"/>
    </reaction>
</comment>
<evidence type="ECO:0000256" key="3">
    <source>
        <dbReference type="ARBA" id="ARBA00022603"/>
    </source>
</evidence>
<keyword evidence="2 6" id="KW-0698">rRNA processing</keyword>
<dbReference type="EC" id="2.1.1.173" evidence="6"/>
<dbReference type="InterPro" id="IPR019614">
    <property type="entry name" value="SAM-dep_methyl-trfase"/>
</dbReference>
<comment type="similarity">
    <text evidence="6">Belongs to the methyltransferase superfamily. RlmKL family.</text>
</comment>
<dbReference type="GO" id="GO:0003723">
    <property type="term" value="F:RNA binding"/>
    <property type="evidence" value="ECO:0007669"/>
    <property type="project" value="UniProtKB-UniRule"/>
</dbReference>
<keyword evidence="3 6" id="KW-0489">Methyltransferase</keyword>
<accession>A0A5J6LC83</accession>
<dbReference type="PANTHER" id="PTHR47313">
    <property type="entry name" value="RIBOSOMAL RNA LARGE SUBUNIT METHYLTRANSFERASE K/L"/>
    <property type="match status" value="1"/>
</dbReference>
<keyword evidence="5 6" id="KW-0949">S-adenosyl-L-methionine</keyword>
<dbReference type="SUPFAM" id="SSF53335">
    <property type="entry name" value="S-adenosyl-L-methionine-dependent methyltransferases"/>
    <property type="match status" value="2"/>
</dbReference>
<evidence type="ECO:0000256" key="4">
    <source>
        <dbReference type="ARBA" id="ARBA00022679"/>
    </source>
</evidence>
<name>A0A5J6LC83_9GAMM</name>
<evidence type="ECO:0000256" key="5">
    <source>
        <dbReference type="ARBA" id="ARBA00022691"/>
    </source>
</evidence>
<dbReference type="InterPro" id="IPR029063">
    <property type="entry name" value="SAM-dependent_MTases_sf"/>
</dbReference>
<dbReference type="CDD" id="cd11715">
    <property type="entry name" value="THUMP_AdoMetMT"/>
    <property type="match status" value="1"/>
</dbReference>
<feature type="domain" description="THUMP" evidence="8">
    <location>
        <begin position="52"/>
        <end position="163"/>
    </location>
</feature>
<dbReference type="InterPro" id="IPR017244">
    <property type="entry name" value="23SrRNA_methyltr_KL"/>
</dbReference>
<keyword evidence="4 6" id="KW-0808">Transferase</keyword>
<dbReference type="PANTHER" id="PTHR47313:SF1">
    <property type="entry name" value="RIBOSOMAL RNA LARGE SUBUNIT METHYLTRANSFERASE K_L"/>
    <property type="match status" value="1"/>
</dbReference>
<dbReference type="Gene3D" id="3.30.750.80">
    <property type="entry name" value="RNA methyltransferase domain (HRMD) like"/>
    <property type="match status" value="1"/>
</dbReference>
<keyword evidence="10" id="KW-1185">Reference proteome</keyword>
<reference evidence="9 10" key="1">
    <citation type="submission" date="2019-09" db="EMBL/GenBank/DDBJ databases">
        <title>Nitrincola iocasae sp. nov., a bacterium isolated from the sediment collected at a cold seep field in South China Sea.</title>
        <authorList>
            <person name="Zhang H."/>
            <person name="Wang H."/>
            <person name="Li C."/>
        </authorList>
    </citation>
    <scope>NUCLEOTIDE SEQUENCE [LARGE SCALE GENOMIC DNA]</scope>
    <source>
        <strain evidence="9 10">KXZD1103</strain>
    </source>
</reference>
<dbReference type="Pfam" id="PF02926">
    <property type="entry name" value="THUMP"/>
    <property type="match status" value="1"/>
</dbReference>
<keyword evidence="7" id="KW-0694">RNA-binding</keyword>
<dbReference type="PIRSF" id="PIRSF037618">
    <property type="entry name" value="RNA_Mtase_bacteria_prd"/>
    <property type="match status" value="1"/>
</dbReference>
<dbReference type="Gene3D" id="3.40.50.150">
    <property type="entry name" value="Vaccinia Virus protein VP39"/>
    <property type="match status" value="2"/>
</dbReference>
<comment type="catalytic activity">
    <reaction evidence="6">
        <text>guanosine(2445) in 23S rRNA + S-adenosyl-L-methionine = N(2)-methylguanosine(2445) in 23S rRNA + S-adenosyl-L-homocysteine + H(+)</text>
        <dbReference type="Rhea" id="RHEA:42740"/>
        <dbReference type="Rhea" id="RHEA-COMP:10215"/>
        <dbReference type="Rhea" id="RHEA-COMP:10216"/>
        <dbReference type="ChEBI" id="CHEBI:15378"/>
        <dbReference type="ChEBI" id="CHEBI:57856"/>
        <dbReference type="ChEBI" id="CHEBI:59789"/>
        <dbReference type="ChEBI" id="CHEBI:74269"/>
        <dbReference type="ChEBI" id="CHEBI:74481"/>
        <dbReference type="EC" id="2.1.1.173"/>
    </reaction>
</comment>
<dbReference type="Gene3D" id="3.30.2130.30">
    <property type="match status" value="1"/>
</dbReference>
<dbReference type="KEGG" id="nik:F5I99_06635"/>
<dbReference type="InterPro" id="IPR054170">
    <property type="entry name" value="RlmL_1st"/>
</dbReference>